<reference evidence="1 2" key="1">
    <citation type="submission" date="2020-02" db="EMBL/GenBank/DDBJ databases">
        <authorList>
            <person name="Criscuolo A."/>
        </authorList>
    </citation>
    <scope>NUCLEOTIDE SEQUENCE [LARGE SCALE GENOMIC DNA]</scope>
    <source>
        <strain evidence="1">CIP105534</strain>
    </source>
</reference>
<proteinExistence type="predicted"/>
<keyword evidence="2" id="KW-1185">Reference proteome</keyword>
<dbReference type="RefSeq" id="WP_197913328.1">
    <property type="nucleotide sequence ID" value="NZ_CADCSU010000106.1"/>
</dbReference>
<gene>
    <name evidence="1" type="ORF">FLA105534_02914</name>
</gene>
<evidence type="ECO:0000313" key="2">
    <source>
        <dbReference type="Proteomes" id="UP000479938"/>
    </source>
</evidence>
<dbReference type="AlphaFoldDB" id="A0A6J4GP55"/>
<accession>A0A6J4GP55</accession>
<evidence type="ECO:0000313" key="1">
    <source>
        <dbReference type="EMBL" id="CAA9200018.1"/>
    </source>
</evidence>
<dbReference type="EMBL" id="CADCSU010000106">
    <property type="protein sequence ID" value="CAA9200018.1"/>
    <property type="molecule type" value="Genomic_DNA"/>
</dbReference>
<dbReference type="Proteomes" id="UP000479938">
    <property type="component" value="Unassembled WGS sequence"/>
</dbReference>
<organism evidence="1 2">
    <name type="scientific">Flavobacterium bizetiae</name>
    <dbReference type="NCBI Taxonomy" id="2704140"/>
    <lineage>
        <taxon>Bacteria</taxon>
        <taxon>Pseudomonadati</taxon>
        <taxon>Bacteroidota</taxon>
        <taxon>Flavobacteriia</taxon>
        <taxon>Flavobacteriales</taxon>
        <taxon>Flavobacteriaceae</taxon>
        <taxon>Flavobacterium</taxon>
    </lineage>
</organism>
<name>A0A6J4GP55_9FLAO</name>
<sequence length="94" mass="10835">MKSKQLMYSLVKMTTTFHKKIKIMRDKDRFLHALIKSNGHHNVIDLGAQIGLDETATMEVVAQLLAEFKIEYALNGVCDYSLMRSQNRAKKYTN</sequence>
<protein>
    <submittedName>
        <fullName evidence="1">Uncharacterized protein</fullName>
    </submittedName>
</protein>